<keyword evidence="3" id="KW-1185">Reference proteome</keyword>
<reference evidence="3" key="1">
    <citation type="submission" date="2018-05" db="EMBL/GenBank/DDBJ databases">
        <title>Genome sequencing of Phenylobacterium sp. HYN0004.</title>
        <authorList>
            <person name="Yi H."/>
            <person name="Baek C."/>
        </authorList>
    </citation>
    <scope>NUCLEOTIDE SEQUENCE [LARGE SCALE GENOMIC DNA]</scope>
    <source>
        <strain evidence="3">HYN0004</strain>
    </source>
</reference>
<dbReference type="Pfam" id="PF09608">
    <property type="entry name" value="Alph_Pro_TM"/>
    <property type="match status" value="1"/>
</dbReference>
<dbReference type="KEGG" id="phb:HYN04_02055"/>
<evidence type="ECO:0000313" key="2">
    <source>
        <dbReference type="EMBL" id="AWM76654.1"/>
    </source>
</evidence>
<protein>
    <recommendedName>
        <fullName evidence="4">TIGR02186 family protein</fullName>
    </recommendedName>
</protein>
<evidence type="ECO:0008006" key="4">
    <source>
        <dbReference type="Google" id="ProtNLM"/>
    </source>
</evidence>
<feature type="transmembrane region" description="Helical" evidence="1">
    <location>
        <begin position="204"/>
        <end position="225"/>
    </location>
</feature>
<keyword evidence="1" id="KW-1133">Transmembrane helix</keyword>
<dbReference type="EMBL" id="CP029479">
    <property type="protein sequence ID" value="AWM76654.1"/>
    <property type="molecule type" value="Genomic_DNA"/>
</dbReference>
<accession>A0A2Z3HZL3</accession>
<keyword evidence="1" id="KW-0812">Transmembrane</keyword>
<keyword evidence="1" id="KW-0472">Membrane</keyword>
<evidence type="ECO:0000313" key="3">
    <source>
        <dbReference type="Proteomes" id="UP000247763"/>
    </source>
</evidence>
<evidence type="ECO:0000256" key="1">
    <source>
        <dbReference type="SAM" id="Phobius"/>
    </source>
</evidence>
<organism evidence="2 3">
    <name type="scientific">Phenylobacterium parvum</name>
    <dbReference type="NCBI Taxonomy" id="2201350"/>
    <lineage>
        <taxon>Bacteria</taxon>
        <taxon>Pseudomonadati</taxon>
        <taxon>Pseudomonadota</taxon>
        <taxon>Alphaproteobacteria</taxon>
        <taxon>Caulobacterales</taxon>
        <taxon>Caulobacteraceae</taxon>
        <taxon>Phenylobacterium</taxon>
    </lineage>
</organism>
<dbReference type="InterPro" id="IPR019088">
    <property type="entry name" value="CHP02186-rel_TM"/>
</dbReference>
<dbReference type="RefSeq" id="WP_110449223.1">
    <property type="nucleotide sequence ID" value="NZ_CP029479.1"/>
</dbReference>
<dbReference type="Proteomes" id="UP000247763">
    <property type="component" value="Chromosome"/>
</dbReference>
<proteinExistence type="predicted"/>
<dbReference type="AlphaFoldDB" id="A0A2Z3HZL3"/>
<sequence>MADLPPVQLAADLTNANIEVNAGYSGASISVFGAVFGASGTPSDVVVVVRGPDQPLSIARRERRAGLWLNGGPQKVEGAPGFHLTASNRDLERIAGPGVLRAAGAGLGSLPVSTPGGGDFTRAVVRLKQGEGLYAEDPAGVDFVDRGLFRARIELPVSAPVGRYRVDVILFQGGQAVTRRSRELTIEKVGIERLISGFAHQRPWAYGMVCVLIALAAGWAASAAFRRV</sequence>
<name>A0A2Z3HZL3_9CAUL</name>
<dbReference type="OrthoDB" id="9815212at2"/>
<gene>
    <name evidence="2" type="ORF">HYN04_02055</name>
</gene>